<dbReference type="EMBL" id="AP003088">
    <property type="protein sequence ID" value="BAB78404.1"/>
    <property type="molecule type" value="Genomic_DNA"/>
</dbReference>
<name>Q8VVT8_STAAU</name>
<accession>Q8VVT8</accession>
<organism evidence="1">
    <name type="scientific">Staphylococcus aureus</name>
    <dbReference type="NCBI Taxonomy" id="1280"/>
    <lineage>
        <taxon>Bacteria</taxon>
        <taxon>Bacillati</taxon>
        <taxon>Bacillota</taxon>
        <taxon>Bacilli</taxon>
        <taxon>Bacillales</taxon>
        <taxon>Staphylococcaceae</taxon>
        <taxon>Staphylococcus</taxon>
    </lineage>
</organism>
<protein>
    <submittedName>
        <fullName evidence="1">Uncharacterized protein</fullName>
    </submittedName>
</protein>
<evidence type="ECO:0000313" key="1">
    <source>
        <dbReference type="EMBL" id="BAB78404.1"/>
    </source>
</evidence>
<keyword evidence="1" id="KW-0614">Plasmid</keyword>
<dbReference type="AlphaFoldDB" id="Q8VVT8"/>
<sequence length="50" mass="5853">MSWLLPLKIVKLKLKFRLIILLVLLNKFIPPNTLIIQKQKILLGILSMEL</sequence>
<geneLocation type="plasmid" evidence="1">
    <name>ETB plasmid</name>
</geneLocation>
<reference evidence="1" key="1">
    <citation type="journal article" date="2001" name="Infect. Immun.">
        <title>Complete nucleotide sequence of a Staphylococcus aureus exfoliative toxin B plasmid and identification of a novel ADP-ribosyltransferase, EDIN-C.</title>
        <authorList>
            <person name="Yamaguchi T."/>
            <person name="Hayashi T."/>
            <person name="Takami H."/>
            <person name="Ohnisi M."/>
            <person name="Murata T."/>
            <person name="Nakayama K."/>
            <person name="Asakawa K."/>
            <person name="Ohara M."/>
            <person name="Komatsuzawa H."/>
            <person name="Sugai M."/>
        </authorList>
    </citation>
    <scope>NUCLEOTIDE SEQUENCE</scope>
    <source>
        <strain evidence="1">TY4</strain>
        <plasmid evidence="1">ETB plasmid</plasmid>
    </source>
</reference>
<proteinExistence type="predicted"/>